<keyword evidence="1 15" id="KW-0540">Nuclease</keyword>
<dbReference type="eggNOG" id="COG1074">
    <property type="taxonomic scope" value="Bacteria"/>
</dbReference>
<keyword evidence="3 15" id="KW-0547">Nucleotide-binding</keyword>
<name>A1WWI3_HALHL</name>
<keyword evidence="8 15" id="KW-0067">ATP-binding</keyword>
<dbReference type="EC" id="3.1.11.5" evidence="15"/>
<dbReference type="InterPro" id="IPR027417">
    <property type="entry name" value="P-loop_NTPase"/>
</dbReference>
<dbReference type="Gene3D" id="1.10.3170.10">
    <property type="entry name" value="Recbcd, chain B, domain 2"/>
    <property type="match status" value="1"/>
</dbReference>
<dbReference type="GO" id="GO:0003677">
    <property type="term" value="F:DNA binding"/>
    <property type="evidence" value="ECO:0007669"/>
    <property type="project" value="UniProtKB-UniRule"/>
</dbReference>
<dbReference type="CDD" id="cd22352">
    <property type="entry name" value="RecB_C-like"/>
    <property type="match status" value="1"/>
</dbReference>
<feature type="region of interest" description="Disordered" evidence="17">
    <location>
        <begin position="290"/>
        <end position="327"/>
    </location>
</feature>
<dbReference type="GO" id="GO:0005829">
    <property type="term" value="C:cytosol"/>
    <property type="evidence" value="ECO:0007669"/>
    <property type="project" value="TreeGrafter"/>
</dbReference>
<evidence type="ECO:0000256" key="5">
    <source>
        <dbReference type="ARBA" id="ARBA00022801"/>
    </source>
</evidence>
<evidence type="ECO:0000256" key="17">
    <source>
        <dbReference type="SAM" id="MobiDB-lite"/>
    </source>
</evidence>
<keyword evidence="4 15" id="KW-0227">DNA damage</keyword>
<dbReference type="GO" id="GO:0000724">
    <property type="term" value="P:double-strand break repair via homologous recombination"/>
    <property type="evidence" value="ECO:0007669"/>
    <property type="project" value="UniProtKB-UniRule"/>
</dbReference>
<dbReference type="GO" id="GO:0016887">
    <property type="term" value="F:ATP hydrolysis activity"/>
    <property type="evidence" value="ECO:0007669"/>
    <property type="project" value="RHEA"/>
</dbReference>
<gene>
    <name evidence="15" type="primary">recB</name>
    <name evidence="20" type="ordered locus">Hhal_1270</name>
</gene>
<proteinExistence type="inferred from homology"/>
<dbReference type="RefSeq" id="WP_011814068.1">
    <property type="nucleotide sequence ID" value="NC_008789.1"/>
</dbReference>
<sequence length="1240" mass="137418">MGTAEDAKPLEPLRFPLYGSRLIEASAGTGKTYTIAALYLRLVLNHGREAAYGQSLTPPQILVVTFTEAATRELRERIRSRLAEAAAAFRDPDQAVELDPFLDGLLREYPQRAERAQAARVLELAAEWMDEAAVATIHAWCYRMLREHAFDSGSLFTQDLETDPGELLAESVRDYWRTFVYPLDPEAFQLFRQAVGAADPDALQRALARLIGADEELADDADDPLLEPSGLAERLGAWHQALEQLKAPWRDEREAVEAEFLDLHRRVLNGTKYKNPQQLLERMAAWADDPAQPVPLTDKGKPDPGLLERMSATGLADPSRHKKGQSLPASLHRAFKALDRHVELDAPGVAILRAAARWITRRFQAEQRRRAQLGFQDLLTRLRDALRGPGGARLAQTIRSQFPVALIDEFQDTDPVQYELFETVYRIADNDPGLGLFLIGDPKQAIYGFRGADIHSYLRARAATEGRHYTLPRNFRSSEALVGAVNQLFARAEGSWPAGAFAFRGGSGGGLPFHPVEAQGRGEFFEEAGAEHPALNLWCHDPGVSVAKNAYLPTYAEACAARIVALLNGGAARPAVTGFRHPGGHLEPVRPRDMAVLVRNHTEASAIQEALAAREVRSVYLSDRDSVLATAEADDLVRWLRACAEPTDEGLVRAALATPTLGLALSELDRLVTDELAWERRIEQFGEYRRLWRSRGVLAMLHRLLHDFGVPQRLLAISGGERSLTNLLHLAELLQQWAREHDGEQALIRHLVELRQQARNGVEDQILRLESDEDLVKVVTIHKSKGLQYPLVFLPFVCTFRPVTARDAPRRVPDQHGRLRWRFELDQEDVEAADSERLAEDLRLFYVALTRAQHACWVGMAPITQGNTKRSLLERSAAGYLLAGPDGVEPGGLGAVLEQAAAADPAITVSEPLLDEASRFVGDPAAPPLGEPCQPRRRAADAWWIASYSALVRHDTAGRARSAPASAAEDVLREESGHALVQEAGGDAGSWHGFPRGPDAGTFLHNLLEWAATQLGLATAGAQPEWLDAEVERRCRFRGWDGQVATVQGWLRALLGAELSLPGAQTTLALGRLPTYQAELEFLIETQPLRADRLDDLVCQHLLPGRARPPVAPARLNGMLKGFIDLVCCHEGRYYVADYKSNWLGGGDGHYAPEYLEAEVLERRYDLQLVIYTLALHRLLRARMPDYDYDRHVGGGFYLFLRGVQAPGQGVFHARPPRALIEELDGWLRDGPDGPQEQTL</sequence>
<feature type="binding site" evidence="16">
    <location>
        <begin position="25"/>
        <end position="32"/>
    </location>
    <ligand>
        <name>ATP</name>
        <dbReference type="ChEBI" id="CHEBI:30616"/>
    </ligand>
</feature>
<keyword evidence="9 15" id="KW-0460">Magnesium</keyword>
<comment type="catalytic activity">
    <reaction evidence="15">
        <text>Exonucleolytic cleavage (in the presence of ATP) in either 5'- to 3'- or 3'- to 5'-direction to yield 5'-phosphooligonucleotides.</text>
        <dbReference type="EC" id="3.1.11.5"/>
    </reaction>
</comment>
<dbReference type="InterPro" id="IPR004586">
    <property type="entry name" value="RecB"/>
</dbReference>
<reference evidence="20 21" key="2">
    <citation type="journal article" date="2013" name="Stand. Genomic Sci.">
        <title>Complete genome sequence of Halorhodospira halophila SL1.</title>
        <authorList>
            <person name="Challacombe J.F."/>
            <person name="Majid S."/>
            <person name="Deole R."/>
            <person name="Brettin T.S."/>
            <person name="Bruce D."/>
            <person name="Delano S.F."/>
            <person name="Detter J.C."/>
            <person name="Gleasner C.D."/>
            <person name="Han C.S."/>
            <person name="Misra M."/>
            <person name="Reitenga K.G."/>
            <person name="Mikhailova N."/>
            <person name="Woyke T."/>
            <person name="Pitluck S."/>
            <person name="Nolan M."/>
            <person name="Land M.L."/>
            <person name="Saunders E."/>
            <person name="Tapia R."/>
            <person name="Lapidus A."/>
            <person name="Ivanova N."/>
            <person name="Hoff W.D."/>
        </authorList>
    </citation>
    <scope>NUCLEOTIDE SEQUENCE [LARGE SCALE GENOMIC DNA]</scope>
    <source>
        <strain evidence="21">DSM 244 / SL1</strain>
    </source>
</reference>
<dbReference type="InterPro" id="IPR038726">
    <property type="entry name" value="PDDEXK_AddAB-type"/>
</dbReference>
<protein>
    <recommendedName>
        <fullName evidence="15">RecBCD enzyme subunit RecB</fullName>
        <ecNumber evidence="15">3.1.11.5</ecNumber>
        <ecNumber evidence="15">5.6.2.4</ecNumber>
    </recommendedName>
    <alternativeName>
        <fullName evidence="15">DNA 3'-5' helicase subunit RecB</fullName>
    </alternativeName>
    <alternativeName>
        <fullName evidence="15">Exonuclease V subunit RecB</fullName>
        <shortName evidence="15">ExoV subunit RecB</shortName>
    </alternativeName>
    <alternativeName>
        <fullName evidence="15">Helicase/nuclease RecBCD subunit RecB</fullName>
    </alternativeName>
</protein>
<dbReference type="PROSITE" id="PS51198">
    <property type="entry name" value="UVRD_HELICASE_ATP_BIND"/>
    <property type="match status" value="1"/>
</dbReference>
<evidence type="ECO:0000256" key="1">
    <source>
        <dbReference type="ARBA" id="ARBA00022722"/>
    </source>
</evidence>
<dbReference type="STRING" id="349124.Hhal_1270"/>
<dbReference type="GO" id="GO:0043138">
    <property type="term" value="F:3'-5' DNA helicase activity"/>
    <property type="evidence" value="ECO:0007669"/>
    <property type="project" value="UniProtKB-UniRule"/>
</dbReference>
<dbReference type="Proteomes" id="UP000000647">
    <property type="component" value="Chromosome"/>
</dbReference>
<dbReference type="SUPFAM" id="SSF52980">
    <property type="entry name" value="Restriction endonuclease-like"/>
    <property type="match status" value="1"/>
</dbReference>
<comment type="subunit">
    <text evidence="15">Heterotrimer of RecB, RecC and RecD. All subunits contribute to DNA-binding. Interacts with RecA.</text>
</comment>
<feature type="region of interest" description="Nuclease activity, interacts with RecD and RecA" evidence="15">
    <location>
        <begin position="942"/>
        <end position="1240"/>
    </location>
</feature>
<feature type="active site" description="For nuclease activity" evidence="15">
    <location>
        <position position="1138"/>
    </location>
</feature>
<dbReference type="Gene3D" id="3.40.50.300">
    <property type="entry name" value="P-loop containing nucleotide triphosphate hydrolases"/>
    <property type="match status" value="2"/>
</dbReference>
<evidence type="ECO:0000256" key="4">
    <source>
        <dbReference type="ARBA" id="ARBA00022763"/>
    </source>
</evidence>
<keyword evidence="2 15" id="KW-0479">Metal-binding</keyword>
<keyword evidence="5 15" id="KW-0378">Hydrolase</keyword>
<feature type="region of interest" description="DNA-binding and helicase activity, interacts with RecC" evidence="15">
    <location>
        <begin position="1"/>
        <end position="894"/>
    </location>
</feature>
<evidence type="ECO:0000256" key="2">
    <source>
        <dbReference type="ARBA" id="ARBA00022723"/>
    </source>
</evidence>
<organism evidence="20 21">
    <name type="scientific">Halorhodospira halophila (strain DSM 244 / SL1)</name>
    <name type="common">Ectothiorhodospira halophila (strain DSM 244 / SL1)</name>
    <dbReference type="NCBI Taxonomy" id="349124"/>
    <lineage>
        <taxon>Bacteria</taxon>
        <taxon>Pseudomonadati</taxon>
        <taxon>Pseudomonadota</taxon>
        <taxon>Gammaproteobacteria</taxon>
        <taxon>Chromatiales</taxon>
        <taxon>Ectothiorhodospiraceae</taxon>
        <taxon>Halorhodospira</taxon>
    </lineage>
</organism>
<dbReference type="Gene3D" id="1.10.486.10">
    <property type="entry name" value="PCRA, domain 4"/>
    <property type="match status" value="1"/>
</dbReference>
<dbReference type="Gene3D" id="3.90.320.10">
    <property type="match status" value="1"/>
</dbReference>
<comment type="domain">
    <text evidence="15">The N-terminal DNA-binding domain is a ssDNA-dependent ATPase and has ATP-dependent 3'-5' helicase function. This domain interacts with RecC.</text>
</comment>
<dbReference type="InterPro" id="IPR011604">
    <property type="entry name" value="PDDEXK-like_dom_sf"/>
</dbReference>
<dbReference type="InterPro" id="IPR011335">
    <property type="entry name" value="Restrct_endonuc-II-like"/>
</dbReference>
<evidence type="ECO:0000256" key="12">
    <source>
        <dbReference type="ARBA" id="ARBA00023235"/>
    </source>
</evidence>
<dbReference type="Pfam" id="PF12705">
    <property type="entry name" value="PDDEXK_1"/>
    <property type="match status" value="1"/>
</dbReference>
<dbReference type="HAMAP" id="MF_01485">
    <property type="entry name" value="RecB"/>
    <property type="match status" value="1"/>
</dbReference>
<evidence type="ECO:0000256" key="11">
    <source>
        <dbReference type="ARBA" id="ARBA00023204"/>
    </source>
</evidence>
<comment type="similarity">
    <text evidence="15">Belongs to the helicase family. UvrD subfamily.</text>
</comment>
<keyword evidence="10 15" id="KW-0238">DNA-binding</keyword>
<dbReference type="SUPFAM" id="SSF52540">
    <property type="entry name" value="P-loop containing nucleoside triphosphate hydrolases"/>
    <property type="match status" value="1"/>
</dbReference>
<evidence type="ECO:0000259" key="18">
    <source>
        <dbReference type="PROSITE" id="PS51198"/>
    </source>
</evidence>
<keyword evidence="12 15" id="KW-0413">Isomerase</keyword>
<keyword evidence="21" id="KW-1185">Reference proteome</keyword>
<feature type="binding site" evidence="15">
    <location>
        <position position="1125"/>
    </location>
    <ligand>
        <name>Mg(2+)</name>
        <dbReference type="ChEBI" id="CHEBI:18420"/>
    </ligand>
</feature>
<reference evidence="21" key="1">
    <citation type="submission" date="2006-12" db="EMBL/GenBank/DDBJ databases">
        <title>Complete sequence of Halorhodospira halophila SL1.</title>
        <authorList>
            <consortium name="US DOE Joint Genome Institute"/>
            <person name="Copeland A."/>
            <person name="Lucas S."/>
            <person name="Lapidus A."/>
            <person name="Barry K."/>
            <person name="Detter J.C."/>
            <person name="Glavina del Rio T."/>
            <person name="Hammon N."/>
            <person name="Israni S."/>
            <person name="Dalin E."/>
            <person name="Tice H."/>
            <person name="Pitluck S."/>
            <person name="Saunders E."/>
            <person name="Brettin T."/>
            <person name="Bruce D."/>
            <person name="Han C."/>
            <person name="Tapia R."/>
            <person name="Schmutz J."/>
            <person name="Larimer F."/>
            <person name="Land M."/>
            <person name="Hauser L."/>
            <person name="Kyrpides N."/>
            <person name="Mikhailova N."/>
            <person name="Hoff W."/>
            <person name="Richardson P."/>
        </authorList>
    </citation>
    <scope>NUCLEOTIDE SEQUENCE [LARGE SCALE GENOMIC DNA]</scope>
    <source>
        <strain evidence="21">DSM 244 / SL1</strain>
    </source>
</reference>
<dbReference type="GO" id="GO:0005524">
    <property type="term" value="F:ATP binding"/>
    <property type="evidence" value="ECO:0007669"/>
    <property type="project" value="UniProtKB-UniRule"/>
</dbReference>
<dbReference type="KEGG" id="hha:Hhal_1270"/>
<feature type="domain" description="UvrD-like helicase ATP-binding" evidence="18">
    <location>
        <begin position="4"/>
        <end position="478"/>
    </location>
</feature>
<comment type="catalytic activity">
    <reaction evidence="13 15">
        <text>Couples ATP hydrolysis with the unwinding of duplex DNA by translocating in the 3'-5' direction.</text>
        <dbReference type="EC" id="5.6.2.4"/>
    </reaction>
</comment>
<feature type="binding site" evidence="15">
    <location>
        <position position="1005"/>
    </location>
    <ligand>
        <name>Mg(2+)</name>
        <dbReference type="ChEBI" id="CHEBI:18420"/>
    </ligand>
</feature>
<evidence type="ECO:0000313" key="21">
    <source>
        <dbReference type="Proteomes" id="UP000000647"/>
    </source>
</evidence>
<comment type="catalytic activity">
    <reaction evidence="14 15">
        <text>ATP + H2O = ADP + phosphate + H(+)</text>
        <dbReference type="Rhea" id="RHEA:13065"/>
        <dbReference type="ChEBI" id="CHEBI:15377"/>
        <dbReference type="ChEBI" id="CHEBI:15378"/>
        <dbReference type="ChEBI" id="CHEBI:30616"/>
        <dbReference type="ChEBI" id="CHEBI:43474"/>
        <dbReference type="ChEBI" id="CHEBI:456216"/>
        <dbReference type="EC" id="5.6.2.4"/>
    </reaction>
</comment>
<comment type="cofactor">
    <cofactor evidence="15">
        <name>Mg(2+)</name>
        <dbReference type="ChEBI" id="CHEBI:18420"/>
    </cofactor>
    <text evidence="15">Binds 1 Mg(2+) ion per subunit.</text>
</comment>
<dbReference type="GO" id="GO:0009338">
    <property type="term" value="C:exodeoxyribonuclease V complex"/>
    <property type="evidence" value="ECO:0007669"/>
    <property type="project" value="TreeGrafter"/>
</dbReference>
<dbReference type="AlphaFoldDB" id="A1WWI3"/>
<evidence type="ECO:0000256" key="6">
    <source>
        <dbReference type="ARBA" id="ARBA00022806"/>
    </source>
</evidence>
<dbReference type="PANTHER" id="PTHR11070">
    <property type="entry name" value="UVRD / RECB / PCRA DNA HELICASE FAMILY MEMBER"/>
    <property type="match status" value="1"/>
</dbReference>
<evidence type="ECO:0000256" key="3">
    <source>
        <dbReference type="ARBA" id="ARBA00022741"/>
    </source>
</evidence>
<evidence type="ECO:0000256" key="8">
    <source>
        <dbReference type="ARBA" id="ARBA00022840"/>
    </source>
</evidence>
<evidence type="ECO:0000256" key="14">
    <source>
        <dbReference type="ARBA" id="ARBA00048988"/>
    </source>
</evidence>
<dbReference type="NCBIfam" id="TIGR00609">
    <property type="entry name" value="recB"/>
    <property type="match status" value="1"/>
</dbReference>
<comment type="function">
    <text evidence="15">A helicase/nuclease that prepares dsDNA breaks (DSB) for recombinational DNA repair. Binds to DSBs and unwinds DNA via a highly rapid and processive ATP-dependent bidirectional helicase activity. Unwinds dsDNA until it encounters a Chi (crossover hotspot instigator) sequence from the 3' direction. Cuts ssDNA a few nucleotides 3' to the Chi site. The properties and activities of the enzyme are changed at Chi. The Chi-altered holoenzyme produces a long 3'-ssDNA overhang and facilitates RecA-binding to the ssDNA for homologous DNA recombination and repair. Holoenzyme degrades any linearized DNA that is unable to undergo homologous recombination. In the holoenzyme this subunit contributes ATPase, 3'-5' helicase, exonuclease activity and loads RecA onto ssDNA.</text>
</comment>
<dbReference type="EMBL" id="CP000544">
    <property type="protein sequence ID" value="ABM62045.1"/>
    <property type="molecule type" value="Genomic_DNA"/>
</dbReference>
<keyword evidence="11 15" id="KW-0234">DNA repair</keyword>
<dbReference type="PROSITE" id="PS51217">
    <property type="entry name" value="UVRD_HELICASE_CTER"/>
    <property type="match status" value="1"/>
</dbReference>
<dbReference type="EC" id="5.6.2.4" evidence="15"/>
<evidence type="ECO:0000259" key="19">
    <source>
        <dbReference type="PROSITE" id="PS51217"/>
    </source>
</evidence>
<dbReference type="OrthoDB" id="9810135at2"/>
<feature type="domain" description="UvrD-like helicase C-terminal" evidence="19">
    <location>
        <begin position="479"/>
        <end position="786"/>
    </location>
</feature>
<dbReference type="GO" id="GO:0008854">
    <property type="term" value="F:exodeoxyribonuclease V activity"/>
    <property type="evidence" value="ECO:0007669"/>
    <property type="project" value="UniProtKB-EC"/>
</dbReference>
<comment type="domain">
    <text evidence="15">The C-terminal domain has nuclease activity and interacts with RecD. It interacts with RecA, facilitating its loading onto ssDNA.</text>
</comment>
<evidence type="ECO:0000256" key="16">
    <source>
        <dbReference type="PROSITE-ProRule" id="PRU00560"/>
    </source>
</evidence>
<dbReference type="PANTHER" id="PTHR11070:SF23">
    <property type="entry name" value="RECBCD ENZYME SUBUNIT RECB"/>
    <property type="match status" value="1"/>
</dbReference>
<evidence type="ECO:0000256" key="15">
    <source>
        <dbReference type="HAMAP-Rule" id="MF_01485"/>
    </source>
</evidence>
<evidence type="ECO:0000256" key="7">
    <source>
        <dbReference type="ARBA" id="ARBA00022839"/>
    </source>
</evidence>
<evidence type="ECO:0000256" key="10">
    <source>
        <dbReference type="ARBA" id="ARBA00023125"/>
    </source>
</evidence>
<dbReference type="Pfam" id="PF13361">
    <property type="entry name" value="UvrD_C"/>
    <property type="match status" value="1"/>
</dbReference>
<evidence type="ECO:0000313" key="20">
    <source>
        <dbReference type="EMBL" id="ABM62045.1"/>
    </source>
</evidence>
<comment type="miscellaneous">
    <text evidence="15">In the RecBCD complex, RecB has a slow 3'-5' helicase, an exonuclease activity and loads RecA onto ssDNA, RecD has a fast 5'-3' helicase activity, while RecC stimulates the ATPase and processivity of the RecB helicase and contributes to recognition of the Chi site.</text>
</comment>
<dbReference type="HOGENOM" id="CLU_001114_6_0_6"/>
<evidence type="ECO:0000256" key="13">
    <source>
        <dbReference type="ARBA" id="ARBA00034617"/>
    </source>
</evidence>
<accession>A1WWI3</accession>
<dbReference type="InterPro" id="IPR000212">
    <property type="entry name" value="DNA_helicase_UvrD/REP"/>
</dbReference>
<feature type="binding site" evidence="15">
    <location>
        <position position="1138"/>
    </location>
    <ligand>
        <name>Mg(2+)</name>
        <dbReference type="ChEBI" id="CHEBI:18420"/>
    </ligand>
</feature>
<keyword evidence="7 15" id="KW-0269">Exonuclease</keyword>
<dbReference type="GO" id="GO:0000287">
    <property type="term" value="F:magnesium ion binding"/>
    <property type="evidence" value="ECO:0007669"/>
    <property type="project" value="UniProtKB-UniRule"/>
</dbReference>
<evidence type="ECO:0000256" key="9">
    <source>
        <dbReference type="ARBA" id="ARBA00022842"/>
    </source>
</evidence>
<dbReference type="Pfam" id="PF00580">
    <property type="entry name" value="UvrD-helicase"/>
    <property type="match status" value="1"/>
</dbReference>
<dbReference type="InterPro" id="IPR014017">
    <property type="entry name" value="DNA_helicase_UvrD-like_C"/>
</dbReference>
<keyword evidence="6 15" id="KW-0347">Helicase</keyword>
<dbReference type="InterPro" id="IPR014016">
    <property type="entry name" value="UvrD-like_ATP-bd"/>
</dbReference>